<dbReference type="Gene3D" id="1.50.10.20">
    <property type="match status" value="1"/>
</dbReference>
<evidence type="ECO:0000313" key="1">
    <source>
        <dbReference type="EMBL" id="NID11231.1"/>
    </source>
</evidence>
<dbReference type="InterPro" id="IPR012669">
    <property type="entry name" value="Pectate_lyase"/>
</dbReference>
<dbReference type="NCBIfam" id="TIGR02474">
    <property type="entry name" value="pec_lyase"/>
    <property type="match status" value="1"/>
</dbReference>
<name>A0ABX0QFM7_9BACT</name>
<keyword evidence="1" id="KW-0456">Lyase</keyword>
<dbReference type="EC" id="4.2.2.2" evidence="1"/>
<evidence type="ECO:0000313" key="2">
    <source>
        <dbReference type="Proteomes" id="UP000606008"/>
    </source>
</evidence>
<gene>
    <name evidence="1" type="primary">pelA</name>
    <name evidence="1" type="ORF">F7231_13720</name>
</gene>
<dbReference type="EMBL" id="WAEL01000004">
    <property type="protein sequence ID" value="NID11231.1"/>
    <property type="molecule type" value="Genomic_DNA"/>
</dbReference>
<organism evidence="1 2">
    <name type="scientific">Fibrivirga algicola</name>
    <dbReference type="NCBI Taxonomy" id="2950420"/>
    <lineage>
        <taxon>Bacteria</taxon>
        <taxon>Pseudomonadati</taxon>
        <taxon>Bacteroidota</taxon>
        <taxon>Cytophagia</taxon>
        <taxon>Cytophagales</taxon>
        <taxon>Spirosomataceae</taxon>
        <taxon>Fibrivirga</taxon>
    </lineage>
</organism>
<dbReference type="Proteomes" id="UP000606008">
    <property type="component" value="Unassembled WGS sequence"/>
</dbReference>
<accession>A0ABX0QFM7</accession>
<dbReference type="SUPFAM" id="SSF81853">
    <property type="entry name" value="Family 10 polysaccharide lyase"/>
    <property type="match status" value="1"/>
</dbReference>
<comment type="caution">
    <text evidence="1">The sequence shown here is derived from an EMBL/GenBank/DDBJ whole genome shotgun (WGS) entry which is preliminary data.</text>
</comment>
<reference evidence="1" key="1">
    <citation type="submission" date="2024-05" db="EMBL/GenBank/DDBJ databases">
        <authorList>
            <person name="Jung D.-H."/>
        </authorList>
    </citation>
    <scope>NUCLEOTIDE SEQUENCE</scope>
    <source>
        <strain evidence="1">JA-25</strain>
    </source>
</reference>
<dbReference type="Pfam" id="PF09492">
    <property type="entry name" value="Pec_lyase"/>
    <property type="match status" value="1"/>
</dbReference>
<keyword evidence="2" id="KW-1185">Reference proteome</keyword>
<proteinExistence type="predicted"/>
<protein>
    <submittedName>
        <fullName evidence="1">Pectate lyase</fullName>
        <ecNumber evidence="1">4.2.2.2</ecNumber>
    </submittedName>
</protein>
<dbReference type="GO" id="GO:0030570">
    <property type="term" value="F:pectate lyase activity"/>
    <property type="evidence" value="ECO:0007669"/>
    <property type="project" value="UniProtKB-EC"/>
</dbReference>
<sequence>MLCVALASCKSVALPALPEQGATIKVDSVAERMLLYQRNNGGWPQPGGNAINYNLVLTEAITKSLLSGKATLDATIDDKATTREINYLVDAFSKTQNEAYKKAAERGIAYLLTAQNAKGGWGQFYPDSSSYRKHITYNDNAMIDVMWVMKRMAEGINSFALLDKLLVPKAQAAVAKGVECILNTQYVQQGKLTAWCAQHDRNTLLPANARAFELASLSGSETVGIVDYLMTIENPSDQVKQAIQAAVTWLDSVKLVGTTTKRITDATQPSGKDVLVVQSPGVVSWARFYELNTNKPFFCGRDGVKKYSLDQIENERRVGYGWYGTWPDKLLAKEYPAWQAKWGK</sequence>